<dbReference type="InterPro" id="IPR000887">
    <property type="entry name" value="Aldlse_KDPG_KHG"/>
</dbReference>
<evidence type="ECO:0000313" key="6">
    <source>
        <dbReference type="EMBL" id="MDU0809114.1"/>
    </source>
</evidence>
<evidence type="ECO:0000256" key="2">
    <source>
        <dbReference type="ARBA" id="ARBA00006906"/>
    </source>
</evidence>
<evidence type="ECO:0000256" key="4">
    <source>
        <dbReference type="ARBA" id="ARBA00023239"/>
    </source>
</evidence>
<comment type="pathway">
    <text evidence="1">Carbohydrate acid metabolism.</text>
</comment>
<dbReference type="Gene3D" id="3.20.20.70">
    <property type="entry name" value="Aldolase class I"/>
    <property type="match status" value="1"/>
</dbReference>
<dbReference type="EC" id="4.1.2.14" evidence="6"/>
<gene>
    <name evidence="6" type="ORF">PQG45_08730</name>
</gene>
<dbReference type="CDD" id="cd00452">
    <property type="entry name" value="KDPG_aldolase"/>
    <property type="match status" value="1"/>
</dbReference>
<evidence type="ECO:0000256" key="1">
    <source>
        <dbReference type="ARBA" id="ARBA00004761"/>
    </source>
</evidence>
<comment type="similarity">
    <text evidence="2">Belongs to the KHG/KDPG aldolase family.</text>
</comment>
<keyword evidence="5" id="KW-0119">Carbohydrate metabolism</keyword>
<proteinExistence type="inferred from homology"/>
<comment type="caution">
    <text evidence="6">The sequence shown here is derived from an EMBL/GenBank/DDBJ whole genome shotgun (WGS) entry which is preliminary data.</text>
</comment>
<dbReference type="Pfam" id="PF01081">
    <property type="entry name" value="Aldolase"/>
    <property type="match status" value="1"/>
</dbReference>
<dbReference type="GO" id="GO:0008700">
    <property type="term" value="F:(R,S)-4-hydroxy-2-oxoglutarate aldolase activity"/>
    <property type="evidence" value="ECO:0007669"/>
    <property type="project" value="UniProtKB-EC"/>
</dbReference>
<dbReference type="InterPro" id="IPR013785">
    <property type="entry name" value="Aldolase_TIM"/>
</dbReference>
<dbReference type="Proteomes" id="UP001249959">
    <property type="component" value="Unassembled WGS sequence"/>
</dbReference>
<name>A0ABU3TTC3_9BACT</name>
<accession>A0ABU3TTC3</accession>
<keyword evidence="7" id="KW-1185">Reference proteome</keyword>
<dbReference type="EC" id="4.1.3.16" evidence="6"/>
<dbReference type="PANTHER" id="PTHR30246">
    <property type="entry name" value="2-KETO-3-DEOXY-6-PHOSPHOGLUCONATE ALDOLASE"/>
    <property type="match status" value="1"/>
</dbReference>
<dbReference type="RefSeq" id="WP_315574252.1">
    <property type="nucleotide sequence ID" value="NZ_JARDXH010000001.1"/>
</dbReference>
<protein>
    <submittedName>
        <fullName evidence="6">Bifunctional 4-hydroxy-2-oxoglutarate aldolase/2-dehydro-3-deoxy-phosphogluconate aldolase</fullName>
        <ecNumber evidence="6">4.1.2.14</ecNumber>
        <ecNumber evidence="6">4.1.3.16</ecNumber>
    </submittedName>
</protein>
<organism evidence="6 7">
    <name type="scientific">Aquirufa regiilacus</name>
    <dbReference type="NCBI Taxonomy" id="3024868"/>
    <lineage>
        <taxon>Bacteria</taxon>
        <taxon>Pseudomonadati</taxon>
        <taxon>Bacteroidota</taxon>
        <taxon>Cytophagia</taxon>
        <taxon>Cytophagales</taxon>
        <taxon>Flectobacillaceae</taxon>
        <taxon>Aquirufa</taxon>
    </lineage>
</organism>
<dbReference type="GO" id="GO:0008675">
    <property type="term" value="F:2-dehydro-3-deoxy-phosphogluconate aldolase activity"/>
    <property type="evidence" value="ECO:0007669"/>
    <property type="project" value="UniProtKB-EC"/>
</dbReference>
<dbReference type="NCBIfam" id="NF005499">
    <property type="entry name" value="PRK07114.1"/>
    <property type="match status" value="1"/>
</dbReference>
<dbReference type="PANTHER" id="PTHR30246:SF1">
    <property type="entry name" value="2-DEHYDRO-3-DEOXY-6-PHOSPHOGALACTONATE ALDOLASE-RELATED"/>
    <property type="match status" value="1"/>
</dbReference>
<evidence type="ECO:0000256" key="5">
    <source>
        <dbReference type="ARBA" id="ARBA00023277"/>
    </source>
</evidence>
<comment type="subunit">
    <text evidence="3">Homotrimer.</text>
</comment>
<dbReference type="EMBL" id="JAVNWW010000004">
    <property type="protein sequence ID" value="MDU0809114.1"/>
    <property type="molecule type" value="Genomic_DNA"/>
</dbReference>
<keyword evidence="4 6" id="KW-0456">Lyase</keyword>
<evidence type="ECO:0000256" key="3">
    <source>
        <dbReference type="ARBA" id="ARBA00011233"/>
    </source>
</evidence>
<reference evidence="6 7" key="1">
    <citation type="submission" date="2023-09" db="EMBL/GenBank/DDBJ databases">
        <title>Aquirufa genomes.</title>
        <authorList>
            <person name="Pitt A."/>
        </authorList>
    </citation>
    <scope>NUCLEOTIDE SEQUENCE [LARGE SCALE GENOMIC DNA]</scope>
    <source>
        <strain evidence="6 7">LEOWEIH-7C</strain>
    </source>
</reference>
<evidence type="ECO:0000313" key="7">
    <source>
        <dbReference type="Proteomes" id="UP001249959"/>
    </source>
</evidence>
<sequence length="221" mass="23824">MARNSSSVVYQRISETPIIPLFFNADLGVAQSVLKACYDGGIRVFEFTNRGAEAPAIFANLIGFCEKECPDLVLGIGTIYDAKQASEFIQMGADFMLQPFTTPEVGEVCAKHDIPWMPGTMTLTEIRNAEVLGAKIVKIFPGNVVGPGFVKAIKGPMPHSKIMVTGGVEPTHESMKTWFDAGASAVGMGSQLFPPALIAKQDYQSISNTISDLITIYKGLK</sequence>
<dbReference type="SUPFAM" id="SSF51569">
    <property type="entry name" value="Aldolase"/>
    <property type="match status" value="1"/>
</dbReference>